<comment type="caution">
    <text evidence="2">The sequence shown here is derived from an EMBL/GenBank/DDBJ whole genome shotgun (WGS) entry which is preliminary data.</text>
</comment>
<feature type="transmembrane region" description="Helical" evidence="1">
    <location>
        <begin position="244"/>
        <end position="263"/>
    </location>
</feature>
<evidence type="ECO:0000313" key="3">
    <source>
        <dbReference type="Proteomes" id="UP000823882"/>
    </source>
</evidence>
<gene>
    <name evidence="2" type="ORF">H9701_04430</name>
</gene>
<accession>A0A9D2P024</accession>
<feature type="transmembrane region" description="Helical" evidence="1">
    <location>
        <begin position="62"/>
        <end position="86"/>
    </location>
</feature>
<evidence type="ECO:0000313" key="2">
    <source>
        <dbReference type="EMBL" id="HJC40781.1"/>
    </source>
</evidence>
<feature type="transmembrane region" description="Helical" evidence="1">
    <location>
        <begin position="216"/>
        <end position="238"/>
    </location>
</feature>
<feature type="transmembrane region" description="Helical" evidence="1">
    <location>
        <begin position="175"/>
        <end position="195"/>
    </location>
</feature>
<dbReference type="Proteomes" id="UP000823882">
    <property type="component" value="Unassembled WGS sequence"/>
</dbReference>
<feature type="transmembrane region" description="Helical" evidence="1">
    <location>
        <begin position="21"/>
        <end position="42"/>
    </location>
</feature>
<proteinExistence type="predicted"/>
<protein>
    <submittedName>
        <fullName evidence="2">Uncharacterized protein</fullName>
    </submittedName>
</protein>
<feature type="transmembrane region" description="Helical" evidence="1">
    <location>
        <begin position="146"/>
        <end position="163"/>
    </location>
</feature>
<name>A0A9D2P024_9FIRM</name>
<organism evidence="2 3">
    <name type="scientific">Candidatus Intestinimonas pullistercoris</name>
    <dbReference type="NCBI Taxonomy" id="2838623"/>
    <lineage>
        <taxon>Bacteria</taxon>
        <taxon>Bacillati</taxon>
        <taxon>Bacillota</taxon>
        <taxon>Clostridia</taxon>
        <taxon>Eubacteriales</taxon>
        <taxon>Intestinimonas</taxon>
    </lineage>
</organism>
<evidence type="ECO:0000256" key="1">
    <source>
        <dbReference type="SAM" id="Phobius"/>
    </source>
</evidence>
<dbReference type="AlphaFoldDB" id="A0A9D2P024"/>
<keyword evidence="1" id="KW-1133">Transmembrane helix</keyword>
<feature type="transmembrane region" description="Helical" evidence="1">
    <location>
        <begin position="122"/>
        <end position="141"/>
    </location>
</feature>
<dbReference type="EMBL" id="DWWJ01000085">
    <property type="protein sequence ID" value="HJC40781.1"/>
    <property type="molecule type" value="Genomic_DNA"/>
</dbReference>
<sequence length="266" mass="28720">MNKEKRAAEKRAARNHKEDVVLNRVLVWFGAAVVAELLLLLLNRYYINRTTRPGEIEFAAALYHAFPIIIGVTAAATVVCLVWTVLRFQKGKGYLLPSVLAWICGALLVISTVTYLFNAAGVSFLCGLVPAAAVMALVYYLYQREFFVITVLSAIGIVGLWLIRRAAGGHQAVVYAYLVVGAVVIIAVALACRAMQKSDGVLTLGGKKLPVFNRGASYGMVYLTCAVVAVAVAVGLALGTGAAYYLMIALVGWLFVMAVYYTVKLM</sequence>
<feature type="transmembrane region" description="Helical" evidence="1">
    <location>
        <begin position="93"/>
        <end position="116"/>
    </location>
</feature>
<keyword evidence="1" id="KW-0472">Membrane</keyword>
<reference evidence="2" key="2">
    <citation type="submission" date="2021-04" db="EMBL/GenBank/DDBJ databases">
        <authorList>
            <person name="Gilroy R."/>
        </authorList>
    </citation>
    <scope>NUCLEOTIDE SEQUENCE</scope>
    <source>
        <strain evidence="2">CHK186-1790</strain>
    </source>
</reference>
<keyword evidence="1" id="KW-0812">Transmembrane</keyword>
<reference evidence="2" key="1">
    <citation type="journal article" date="2021" name="PeerJ">
        <title>Extensive microbial diversity within the chicken gut microbiome revealed by metagenomics and culture.</title>
        <authorList>
            <person name="Gilroy R."/>
            <person name="Ravi A."/>
            <person name="Getino M."/>
            <person name="Pursley I."/>
            <person name="Horton D.L."/>
            <person name="Alikhan N.F."/>
            <person name="Baker D."/>
            <person name="Gharbi K."/>
            <person name="Hall N."/>
            <person name="Watson M."/>
            <person name="Adriaenssens E.M."/>
            <person name="Foster-Nyarko E."/>
            <person name="Jarju S."/>
            <person name="Secka A."/>
            <person name="Antonio M."/>
            <person name="Oren A."/>
            <person name="Chaudhuri R.R."/>
            <person name="La Ragione R."/>
            <person name="Hildebrand F."/>
            <person name="Pallen M.J."/>
        </authorList>
    </citation>
    <scope>NUCLEOTIDE SEQUENCE</scope>
    <source>
        <strain evidence="2">CHK186-1790</strain>
    </source>
</reference>